<protein>
    <submittedName>
        <fullName evidence="4">30s ribosomal protein s5</fullName>
    </submittedName>
</protein>
<dbReference type="GeneID" id="94423915"/>
<sequence length="1158" mass="130328">MLARCGPSPGRCPSPASRSAPVRPGPSLPYCTRVDGRTLLSLLTAKQDETTTAVLRVSTSSRVYGQTSDPGEKPMWGRRGSLPRSPSHSGSFPSIAADRCASSSSTSSSFRPWPSSVIFSSSSLPYSYELFLSLPLCLKVCSFLSSSSPHSTVASSGRSLLTSCSSRQSSFQSRFPPCKVWRESERSRARPELSHFSSASSHPFSSITYSTISSLPCQPCRPYYRCFPSPYSFHHLPPFLSSSSPCTSPLSSSSPCFLPLGSFTRSLHNSHQARKLRRQQIYRDKHLDSIPSDASRLLRDQREVAYGVHTPENGSPSMFPGVASCLHRIRVEKERFLRELAHEEDHLSQLFTDEQKEILLGKSQKGRRQNDGGEEALEGDPPVENWSRGSQSTGGRTEQSGGIGGEERTPLYGRKLQELEAHVGSALRVYRLLRPDALPFYKEDSMLSMQSKLNEATLKHSPMLHDIQALKDQNSPIPSDLIPPNFDALQFSLPVVSPRGFLLAVTAAANSVAEDLEALCIQLQVPNLPHPTHPYRLKLLLDALFDSFKLRKDPHFARDWAHRNWPRLRTIMPPPLSSLSSEEVGEWLYGHLERVCANQRAMRSRGKEMLFSQQRQPSLQGEGDEEVYYSIGDDFIYDNAVLPEEYLDERNVEFPIDRAGELLKKTADFFSLTKGADPLVDESVVTQFQNLVYTLKSIGLSNWMRMDTKEIEEFLPEGDPPSFVASPADLDSARLLLKAAARGKANLLDFDALDPYKLLYGFDAKTIHEELAASPPNPHLTDEDIDELFDLQTAAEVVRNTSDLHTSRNVREFRSKFGKSPLEALVDSEEKFLTSSGPIEWLKGEGDQSDEYVTWRWKRPAQTVYDAQKGMFVREREGVDPTVKLHELRQTLLSVNRMMSMNKQGRVYYFRAIVAVGNGRGLFGIGIAFGPTPKEARSNAALSAIQNMDFIDLDVGRTLTTPVHGQEYSAHVKIIPRALGRGLKSNLRYLPLLYLMGLDNCRVSFYGPSASARWFTRAKALKRALEQIQSRRTIANATGQKYDLLVAPGEHWMHWPDRWFRPILKDYARMLSVIKQRRPPAYRRGFRSCIDEVVPEECRPEFTPYTWKSPLQKWAEEQKKKRLISHNIYEKEVFVHPPSSPRNAPPGRQPDENLQSAF</sequence>
<feature type="compositionally biased region" description="Polar residues" evidence="2">
    <location>
        <begin position="387"/>
        <end position="400"/>
    </location>
</feature>
<dbReference type="InterPro" id="IPR013810">
    <property type="entry name" value="Ribosomal_uS5_N"/>
</dbReference>
<keyword evidence="5" id="KW-1185">Reference proteome</keyword>
<dbReference type="SUPFAM" id="SSF54768">
    <property type="entry name" value="dsRNA-binding domain-like"/>
    <property type="match status" value="1"/>
</dbReference>
<dbReference type="RefSeq" id="XP_067927296.1">
    <property type="nucleotide sequence ID" value="XM_068060704.1"/>
</dbReference>
<dbReference type="PROSITE" id="PS50881">
    <property type="entry name" value="S5_DSRBD"/>
    <property type="match status" value="1"/>
</dbReference>
<dbReference type="OrthoDB" id="309483at2759"/>
<feature type="region of interest" description="Disordered" evidence="2">
    <location>
        <begin position="1135"/>
        <end position="1158"/>
    </location>
</feature>
<feature type="region of interest" description="Disordered" evidence="2">
    <location>
        <begin position="62"/>
        <end position="96"/>
    </location>
</feature>
<accession>A0A2C6L0R2</accession>
<dbReference type="InterPro" id="IPR020568">
    <property type="entry name" value="Ribosomal_Su5_D2-typ_SF"/>
</dbReference>
<dbReference type="GO" id="GO:1990904">
    <property type="term" value="C:ribonucleoprotein complex"/>
    <property type="evidence" value="ECO:0007669"/>
    <property type="project" value="UniProtKB-UniRule"/>
</dbReference>
<evidence type="ECO:0000256" key="2">
    <source>
        <dbReference type="SAM" id="MobiDB-lite"/>
    </source>
</evidence>
<dbReference type="PANTHER" id="PTHR48277:SF1">
    <property type="entry name" value="MITOCHONDRIAL RIBOSOMAL PROTEIN S5"/>
    <property type="match status" value="1"/>
</dbReference>
<feature type="region of interest" description="Disordered" evidence="2">
    <location>
        <begin position="1"/>
        <end position="29"/>
    </location>
</feature>
<dbReference type="VEuPathDB" id="ToxoDB:CSUI_000470"/>
<keyword evidence="1 4" id="KW-0689">Ribosomal protein</keyword>
<dbReference type="GO" id="GO:0005840">
    <property type="term" value="C:ribosome"/>
    <property type="evidence" value="ECO:0007669"/>
    <property type="project" value="UniProtKB-KW"/>
</dbReference>
<organism evidence="4 5">
    <name type="scientific">Cystoisospora suis</name>
    <dbReference type="NCBI Taxonomy" id="483139"/>
    <lineage>
        <taxon>Eukaryota</taxon>
        <taxon>Sar</taxon>
        <taxon>Alveolata</taxon>
        <taxon>Apicomplexa</taxon>
        <taxon>Conoidasida</taxon>
        <taxon>Coccidia</taxon>
        <taxon>Eucoccidiorida</taxon>
        <taxon>Eimeriorina</taxon>
        <taxon>Sarcocystidae</taxon>
        <taxon>Cystoisospora</taxon>
    </lineage>
</organism>
<dbReference type="Gene3D" id="3.30.230.10">
    <property type="match status" value="1"/>
</dbReference>
<dbReference type="InterPro" id="IPR000851">
    <property type="entry name" value="Ribosomal_uS5"/>
</dbReference>
<dbReference type="AlphaFoldDB" id="A0A2C6L0R2"/>
<gene>
    <name evidence="4" type="ORF">CSUI_000470</name>
</gene>
<dbReference type="InterPro" id="IPR014721">
    <property type="entry name" value="Ribsml_uS5_D2-typ_fold_subgr"/>
</dbReference>
<dbReference type="SUPFAM" id="SSF54211">
    <property type="entry name" value="Ribosomal protein S5 domain 2-like"/>
    <property type="match status" value="1"/>
</dbReference>
<proteinExistence type="predicted"/>
<evidence type="ECO:0000313" key="4">
    <source>
        <dbReference type="EMBL" id="PHJ25650.1"/>
    </source>
</evidence>
<evidence type="ECO:0000256" key="1">
    <source>
        <dbReference type="PROSITE-ProRule" id="PRU00268"/>
    </source>
</evidence>
<dbReference type="GO" id="GO:0003735">
    <property type="term" value="F:structural constituent of ribosome"/>
    <property type="evidence" value="ECO:0007669"/>
    <property type="project" value="UniProtKB-UniRule"/>
</dbReference>
<dbReference type="PANTHER" id="PTHR48277">
    <property type="entry name" value="MITOCHONDRIAL RIBOSOMAL PROTEIN S5"/>
    <property type="match status" value="1"/>
</dbReference>
<evidence type="ECO:0000259" key="3">
    <source>
        <dbReference type="PROSITE" id="PS50881"/>
    </source>
</evidence>
<name>A0A2C6L0R2_9APIC</name>
<feature type="domain" description="S5 DRBM" evidence="3">
    <location>
        <begin position="888"/>
        <end position="951"/>
    </location>
</feature>
<dbReference type="GO" id="GO:0003723">
    <property type="term" value="F:RNA binding"/>
    <property type="evidence" value="ECO:0007669"/>
    <property type="project" value="InterPro"/>
</dbReference>
<dbReference type="EMBL" id="MIGC01000186">
    <property type="protein sequence ID" value="PHJ25650.1"/>
    <property type="molecule type" value="Genomic_DNA"/>
</dbReference>
<dbReference type="Gene3D" id="3.30.160.20">
    <property type="match status" value="1"/>
</dbReference>
<feature type="compositionally biased region" description="Low complexity" evidence="2">
    <location>
        <begin position="1"/>
        <end position="22"/>
    </location>
</feature>
<dbReference type="Pfam" id="PF00333">
    <property type="entry name" value="Ribosomal_S5"/>
    <property type="match status" value="1"/>
</dbReference>
<evidence type="ECO:0000313" key="5">
    <source>
        <dbReference type="Proteomes" id="UP000221165"/>
    </source>
</evidence>
<keyword evidence="1" id="KW-0687">Ribonucleoprotein</keyword>
<feature type="region of interest" description="Disordered" evidence="2">
    <location>
        <begin position="361"/>
        <end position="409"/>
    </location>
</feature>
<dbReference type="GO" id="GO:0006412">
    <property type="term" value="P:translation"/>
    <property type="evidence" value="ECO:0007669"/>
    <property type="project" value="InterPro"/>
</dbReference>
<reference evidence="4 5" key="1">
    <citation type="journal article" date="2017" name="Int. J. Parasitol.">
        <title>The genome of the protozoan parasite Cystoisospora suis and a reverse vaccinology approach to identify vaccine candidates.</title>
        <authorList>
            <person name="Palmieri N."/>
            <person name="Shrestha A."/>
            <person name="Ruttkowski B."/>
            <person name="Beck T."/>
            <person name="Vogl C."/>
            <person name="Tomley F."/>
            <person name="Blake D.P."/>
            <person name="Joachim A."/>
        </authorList>
    </citation>
    <scope>NUCLEOTIDE SEQUENCE [LARGE SCALE GENOMIC DNA]</scope>
    <source>
        <strain evidence="4 5">Wien I</strain>
    </source>
</reference>
<comment type="caution">
    <text evidence="4">The sequence shown here is derived from an EMBL/GenBank/DDBJ whole genome shotgun (WGS) entry which is preliminary data.</text>
</comment>
<dbReference type="Proteomes" id="UP000221165">
    <property type="component" value="Unassembled WGS sequence"/>
</dbReference>
<feature type="compositionally biased region" description="Pro residues" evidence="2">
    <location>
        <begin position="1138"/>
        <end position="1148"/>
    </location>
</feature>